<proteinExistence type="predicted"/>
<dbReference type="RefSeq" id="WP_371163259.1">
    <property type="nucleotide sequence ID" value="NZ_JBEDNX010000019.1"/>
</dbReference>
<keyword evidence="2" id="KW-1185">Reference proteome</keyword>
<protein>
    <submittedName>
        <fullName evidence="1">Uncharacterized protein</fullName>
    </submittedName>
</protein>
<reference evidence="1 2" key="1">
    <citation type="submission" date="2024-06" db="EMBL/GenBank/DDBJ databases">
        <title>Halorubrum miltondacostae sp. nov., a potential PHA producer isolated from an inland solar saltern in Rio Maior, Portugal.</title>
        <authorList>
            <person name="Albuquerque L."/>
            <person name="Viver T."/>
            <person name="Barroso C."/>
            <person name="Claudino R."/>
            <person name="Galvan M."/>
            <person name="Simoes G."/>
            <person name="Lobo Da Cunha A."/>
            <person name="Egas C."/>
        </authorList>
    </citation>
    <scope>NUCLEOTIDE SEQUENCE [LARGE SCALE GENOMIC DNA]</scope>
    <source>
        <strain evidence="1 2">RMP-11</strain>
    </source>
</reference>
<organism evidence="1 2">
    <name type="scientific">Halorubrum miltondacostae</name>
    <dbReference type="NCBI Taxonomy" id="3076378"/>
    <lineage>
        <taxon>Archaea</taxon>
        <taxon>Methanobacteriati</taxon>
        <taxon>Methanobacteriota</taxon>
        <taxon>Stenosarchaea group</taxon>
        <taxon>Halobacteria</taxon>
        <taxon>Halobacteriales</taxon>
        <taxon>Haloferacaceae</taxon>
        <taxon>Halorubrum</taxon>
    </lineage>
</organism>
<dbReference type="Proteomes" id="UP001567572">
    <property type="component" value="Unassembled WGS sequence"/>
</dbReference>
<sequence length="64" mass="6970">MVSSLTVGARLSECVSERLQRAVVLDLLAIIGIRLILCDAGIVWPVSVVSNRPYRHVNSHIDAS</sequence>
<evidence type="ECO:0000313" key="1">
    <source>
        <dbReference type="EMBL" id="MEZ3165221.1"/>
    </source>
</evidence>
<name>A0ABD5M4P1_9EURY</name>
<accession>A0ABD5M4P1</accession>
<comment type="caution">
    <text evidence="1">The sequence shown here is derived from an EMBL/GenBank/DDBJ whole genome shotgun (WGS) entry which is preliminary data.</text>
</comment>
<gene>
    <name evidence="1" type="ORF">ABNG04_15355</name>
</gene>
<evidence type="ECO:0000313" key="2">
    <source>
        <dbReference type="Proteomes" id="UP001567572"/>
    </source>
</evidence>
<dbReference type="EMBL" id="JBEDNY010000006">
    <property type="protein sequence ID" value="MEZ3165221.1"/>
    <property type="molecule type" value="Genomic_DNA"/>
</dbReference>
<dbReference type="AlphaFoldDB" id="A0ABD5M4P1"/>